<feature type="region of interest" description="Disordered" evidence="1">
    <location>
        <begin position="1"/>
        <end position="172"/>
    </location>
</feature>
<organism evidence="4 5">
    <name type="scientific">Branchiostoma belcheri</name>
    <name type="common">Amphioxus</name>
    <dbReference type="NCBI Taxonomy" id="7741"/>
    <lineage>
        <taxon>Eukaryota</taxon>
        <taxon>Metazoa</taxon>
        <taxon>Chordata</taxon>
        <taxon>Cephalochordata</taxon>
        <taxon>Leptocardii</taxon>
        <taxon>Amphioxiformes</taxon>
        <taxon>Branchiostomatidae</taxon>
        <taxon>Branchiostoma</taxon>
    </lineage>
</organism>
<proteinExistence type="predicted"/>
<keyword evidence="2" id="KW-0472">Membrane</keyword>
<dbReference type="GO" id="GO:0005802">
    <property type="term" value="C:trans-Golgi network"/>
    <property type="evidence" value="ECO:0007669"/>
    <property type="project" value="InterPro"/>
</dbReference>
<dbReference type="Proteomes" id="UP000515135">
    <property type="component" value="Unplaced"/>
</dbReference>
<dbReference type="AlphaFoldDB" id="A0A6P4Z0K0"/>
<evidence type="ECO:0000313" key="5">
    <source>
        <dbReference type="RefSeq" id="XP_019627479.1"/>
    </source>
</evidence>
<dbReference type="SUPFAM" id="SSF48452">
    <property type="entry name" value="TPR-like"/>
    <property type="match status" value="1"/>
</dbReference>
<dbReference type="InterPro" id="IPR011990">
    <property type="entry name" value="TPR-like_helical_dom_sf"/>
</dbReference>
<dbReference type="PANTHER" id="PTHR28581:SF2">
    <property type="entry name" value="NUTRITIONALLY-REGULATED ADIPOSE AND CARDIAC ENRICHED PROTEIN HOMOLOG ISOFORM X1"/>
    <property type="match status" value="1"/>
</dbReference>
<feature type="compositionally biased region" description="Basic and acidic residues" evidence="1">
    <location>
        <begin position="150"/>
        <end position="172"/>
    </location>
</feature>
<keyword evidence="4" id="KW-1185">Reference proteome</keyword>
<feature type="compositionally biased region" description="Acidic residues" evidence="1">
    <location>
        <begin position="212"/>
        <end position="243"/>
    </location>
</feature>
<dbReference type="GO" id="GO:0030133">
    <property type="term" value="C:transport vesicle"/>
    <property type="evidence" value="ECO:0007669"/>
    <property type="project" value="TreeGrafter"/>
</dbReference>
<gene>
    <name evidence="5" type="primary">LOC109472264</name>
</gene>
<dbReference type="Gene3D" id="1.25.40.10">
    <property type="entry name" value="Tetratricopeptide repeat domain"/>
    <property type="match status" value="1"/>
</dbReference>
<feature type="region of interest" description="Disordered" evidence="1">
    <location>
        <begin position="425"/>
        <end position="492"/>
    </location>
</feature>
<dbReference type="KEGG" id="bbel:109472264"/>
<dbReference type="GeneID" id="109472264"/>
<dbReference type="OrthoDB" id="9946233at2759"/>
<feature type="compositionally biased region" description="Acidic residues" evidence="1">
    <location>
        <begin position="140"/>
        <end position="149"/>
    </location>
</feature>
<protein>
    <submittedName>
        <fullName evidence="5">DNA ligase 1-like isoform X1</fullName>
    </submittedName>
</protein>
<dbReference type="GO" id="GO:0005886">
    <property type="term" value="C:plasma membrane"/>
    <property type="evidence" value="ECO:0007669"/>
    <property type="project" value="TreeGrafter"/>
</dbReference>
<keyword evidence="2" id="KW-1133">Transmembrane helix</keyword>
<accession>A0A6P4Z0K0</accession>
<evidence type="ECO:0000313" key="4">
    <source>
        <dbReference type="Proteomes" id="UP000515135"/>
    </source>
</evidence>
<dbReference type="Pfam" id="PF22883">
    <property type="entry name" value="Consortin_N"/>
    <property type="match status" value="1"/>
</dbReference>
<dbReference type="Pfam" id="PF13374">
    <property type="entry name" value="TPR_10"/>
    <property type="match status" value="1"/>
</dbReference>
<dbReference type="InterPro" id="IPR054132">
    <property type="entry name" value="Consortin_N"/>
</dbReference>
<keyword evidence="2" id="KW-0812">Transmembrane</keyword>
<dbReference type="RefSeq" id="XP_019627479.1">
    <property type="nucleotide sequence ID" value="XM_019771920.1"/>
</dbReference>
<feature type="transmembrane region" description="Helical" evidence="2">
    <location>
        <begin position="508"/>
        <end position="528"/>
    </location>
</feature>
<evidence type="ECO:0000256" key="2">
    <source>
        <dbReference type="SAM" id="Phobius"/>
    </source>
</evidence>
<sequence length="565" mass="64367">MADWETFSELQGGNKVQELGSRIEDKQPAAEDDTTEGGKDIEEEEIEEEIEVEEEEEFPGEQRAEEISVEAGEGEEEVVLMLDDTYEDDFEEDDDDDDDDDNGEDEQPEADQKSKPLFGEGDQESSRAETRKRKYNHYGDDDDDDSGDDKEDHVDDNKSDTRKDETLPRVEDVRNFVETLVGNAVKNLEAEVAARHRQIQESGEGQELMAAGEEESQEEKGEEEQDWVEEVNMEESSSEEESFPELSVEQPLDGPRRDALFEKGLQYQNRGRLEYALKCYLGCLKDLDQTEGFSKLPHCLHQIADTFYRKEEYDKAVQFIQAEKMYYENALIDTSELQKALSKPMTRGQGDIGPPDPRVLRAMEFENLARMCVERKKPQLALEYCGKAVKAYQASLGDDHPATTQCLDYFTVIYAEAGRKEYSDAMGQFQSGQEETTGQLDGSSTLQEGSADLQQTEGATAGEASGVRRRVPAQGTDKKEEETGQVHSEPFRPQVQWMQEEQEDDSPFLVVMVLFMFLVLLVILTYMYCKAGRTSSSFCKSIVSEVYYYGMRLKYQLQDYLPEWL</sequence>
<dbReference type="GO" id="GO:0071253">
    <property type="term" value="F:connexin binding"/>
    <property type="evidence" value="ECO:0007669"/>
    <property type="project" value="InterPro"/>
</dbReference>
<feature type="compositionally biased region" description="Polar residues" evidence="1">
    <location>
        <begin position="428"/>
        <end position="458"/>
    </location>
</feature>
<feature type="region of interest" description="Disordered" evidence="1">
    <location>
        <begin position="196"/>
        <end position="254"/>
    </location>
</feature>
<feature type="domain" description="Consortin N-terminal" evidence="3">
    <location>
        <begin position="293"/>
        <end position="341"/>
    </location>
</feature>
<dbReference type="InterPro" id="IPR042318">
    <property type="entry name" value="Consortin"/>
</dbReference>
<name>A0A6P4Z0K0_BRABE</name>
<feature type="compositionally biased region" description="Acidic residues" evidence="1">
    <location>
        <begin position="72"/>
        <end position="109"/>
    </location>
</feature>
<feature type="compositionally biased region" description="Acidic residues" evidence="1">
    <location>
        <begin position="30"/>
        <end position="59"/>
    </location>
</feature>
<dbReference type="PANTHER" id="PTHR28581">
    <property type="entry name" value="CONSORTIN"/>
    <property type="match status" value="1"/>
</dbReference>
<dbReference type="GO" id="GO:0042998">
    <property type="term" value="P:positive regulation of Golgi to plasma membrane protein transport"/>
    <property type="evidence" value="ECO:0007669"/>
    <property type="project" value="TreeGrafter"/>
</dbReference>
<reference evidence="5" key="1">
    <citation type="submission" date="2025-08" db="UniProtKB">
        <authorList>
            <consortium name="RefSeq"/>
        </authorList>
    </citation>
    <scope>IDENTIFICATION</scope>
    <source>
        <tissue evidence="5">Gonad</tissue>
    </source>
</reference>
<evidence type="ECO:0000256" key="1">
    <source>
        <dbReference type="SAM" id="MobiDB-lite"/>
    </source>
</evidence>
<evidence type="ECO:0000259" key="3">
    <source>
        <dbReference type="Pfam" id="PF22883"/>
    </source>
</evidence>